<evidence type="ECO:0000256" key="14">
    <source>
        <dbReference type="ARBA" id="ARBA00022991"/>
    </source>
</evidence>
<dbReference type="InterPro" id="IPR036890">
    <property type="entry name" value="HATPase_C_sf"/>
</dbReference>
<evidence type="ECO:0000313" key="20">
    <source>
        <dbReference type="Proteomes" id="UP000325614"/>
    </source>
</evidence>
<evidence type="ECO:0000256" key="13">
    <source>
        <dbReference type="ARBA" id="ARBA00022840"/>
    </source>
</evidence>
<evidence type="ECO:0000256" key="5">
    <source>
        <dbReference type="ARBA" id="ARBA00022553"/>
    </source>
</evidence>
<dbReference type="EMBL" id="CP045423">
    <property type="protein sequence ID" value="QFU16935.1"/>
    <property type="molecule type" value="Genomic_DNA"/>
</dbReference>
<evidence type="ECO:0000259" key="18">
    <source>
        <dbReference type="PROSITE" id="PS50113"/>
    </source>
</evidence>
<dbReference type="SMART" id="SM00086">
    <property type="entry name" value="PAC"/>
    <property type="match status" value="1"/>
</dbReference>
<proteinExistence type="predicted"/>
<dbReference type="InterPro" id="IPR035965">
    <property type="entry name" value="PAS-like_dom_sf"/>
</dbReference>
<evidence type="ECO:0000256" key="8">
    <source>
        <dbReference type="ARBA" id="ARBA00022643"/>
    </source>
</evidence>
<evidence type="ECO:0000259" key="17">
    <source>
        <dbReference type="PROSITE" id="PS50112"/>
    </source>
</evidence>
<sequence>MNHNLSAARPLRSRSDDALPEGNLLVLAADAAEVGLWWFDPVADALDGNTAFREILLGQSGRYDHPWPLAGGTLLAHVHPEDRERVRNRVRALLSDGTGARFKESFRLLRSKSDGVVRVIAAGKVILPEASDHRDRTHQPCLAGTIRAHSREDQSPAGMVTDRARLEAILNTMPQMVWSARPDGYHDYYNDRWYEFTGVPYGSTDGEAWNGMFHPDDQARAWERWRQSLATGEPYEIEYRLRRHDGEYRWTLGRALPIRNPDGTIERWFGTCTDIHDLKTSEEQRELISRELSHRIKNIFAVVTSLVALASRKDEAVRPFATALVQRLNSLAHAHAYIQPHSPLNEADPASRTVLGLLRILAHPYMHEQDGQSSSDSSSDDARLAIAGDDAPVGAGAGTALALIIHELATNAVKYGSLSRPEGYVAIRGELLPDDQFRLTWQERGGPTVQGPPAHRGFGTVLAHRGATGRLGARIEQDWDEAGLTVRLTMPVENLTR</sequence>
<dbReference type="PANTHER" id="PTHR41523">
    <property type="entry name" value="TWO-COMPONENT SYSTEM SENSOR PROTEIN"/>
    <property type="match status" value="1"/>
</dbReference>
<organism evidence="19 20">
    <name type="scientific">Microvirga thermotolerans</name>
    <dbReference type="NCBI Taxonomy" id="2651334"/>
    <lineage>
        <taxon>Bacteria</taxon>
        <taxon>Pseudomonadati</taxon>
        <taxon>Pseudomonadota</taxon>
        <taxon>Alphaproteobacteria</taxon>
        <taxon>Hyphomicrobiales</taxon>
        <taxon>Methylobacteriaceae</taxon>
        <taxon>Microvirga</taxon>
    </lineage>
</organism>
<dbReference type="EC" id="2.7.13.3" evidence="2"/>
<keyword evidence="20" id="KW-1185">Reference proteome</keyword>
<dbReference type="PANTHER" id="PTHR41523:SF8">
    <property type="entry name" value="ETHYLENE RESPONSE SENSOR PROTEIN"/>
    <property type="match status" value="1"/>
</dbReference>
<keyword evidence="16" id="KW-0675">Receptor</keyword>
<dbReference type="KEGG" id="mico:GDR74_12280"/>
<dbReference type="FunFam" id="3.30.450.20:FF:000099">
    <property type="entry name" value="Sensory box sensor histidine kinase"/>
    <property type="match status" value="1"/>
</dbReference>
<dbReference type="PROSITE" id="PS50112">
    <property type="entry name" value="PAS"/>
    <property type="match status" value="1"/>
</dbReference>
<dbReference type="SUPFAM" id="SSF55785">
    <property type="entry name" value="PYP-like sensor domain (PAS domain)"/>
    <property type="match status" value="2"/>
</dbReference>
<comment type="catalytic activity">
    <reaction evidence="1">
        <text>ATP + protein L-histidine = ADP + protein N-phospho-L-histidine.</text>
        <dbReference type="EC" id="2.7.13.3"/>
    </reaction>
</comment>
<keyword evidence="5" id="KW-0597">Phosphoprotein</keyword>
<evidence type="ECO:0000256" key="10">
    <source>
        <dbReference type="ARBA" id="ARBA00022737"/>
    </source>
</evidence>
<dbReference type="GO" id="GO:0005524">
    <property type="term" value="F:ATP binding"/>
    <property type="evidence" value="ECO:0007669"/>
    <property type="project" value="UniProtKB-KW"/>
</dbReference>
<keyword evidence="13" id="KW-0067">ATP-binding</keyword>
<keyword evidence="11" id="KW-0547">Nucleotide-binding</keyword>
<gene>
    <name evidence="19" type="ORF">GDR74_12280</name>
</gene>
<dbReference type="Pfam" id="PF08447">
    <property type="entry name" value="PAS_3"/>
    <property type="match status" value="2"/>
</dbReference>
<dbReference type="Gene3D" id="3.30.450.20">
    <property type="entry name" value="PAS domain"/>
    <property type="match status" value="2"/>
</dbReference>
<dbReference type="GO" id="GO:0004673">
    <property type="term" value="F:protein histidine kinase activity"/>
    <property type="evidence" value="ECO:0007669"/>
    <property type="project" value="UniProtKB-EC"/>
</dbReference>
<dbReference type="InterPro" id="IPR000014">
    <property type="entry name" value="PAS"/>
</dbReference>
<evidence type="ECO:0000256" key="4">
    <source>
        <dbReference type="ARBA" id="ARBA00022543"/>
    </source>
</evidence>
<evidence type="ECO:0000256" key="15">
    <source>
        <dbReference type="ARBA" id="ARBA00023026"/>
    </source>
</evidence>
<accession>A0A5P9K084</accession>
<evidence type="ECO:0000256" key="12">
    <source>
        <dbReference type="ARBA" id="ARBA00022777"/>
    </source>
</evidence>
<evidence type="ECO:0000256" key="3">
    <source>
        <dbReference type="ARBA" id="ARBA00021740"/>
    </source>
</evidence>
<dbReference type="Gene3D" id="3.30.565.10">
    <property type="entry name" value="Histidine kinase-like ATPase, C-terminal domain"/>
    <property type="match status" value="1"/>
</dbReference>
<evidence type="ECO:0000256" key="16">
    <source>
        <dbReference type="ARBA" id="ARBA00023170"/>
    </source>
</evidence>
<evidence type="ECO:0000256" key="6">
    <source>
        <dbReference type="ARBA" id="ARBA00022606"/>
    </source>
</evidence>
<dbReference type="SMART" id="SM00911">
    <property type="entry name" value="HWE_HK"/>
    <property type="match status" value="1"/>
</dbReference>
<dbReference type="InterPro" id="IPR000700">
    <property type="entry name" value="PAS-assoc_C"/>
</dbReference>
<keyword evidence="12" id="KW-0418">Kinase</keyword>
<keyword evidence="10" id="KW-0677">Repeat</keyword>
<evidence type="ECO:0000256" key="11">
    <source>
        <dbReference type="ARBA" id="ARBA00022741"/>
    </source>
</evidence>
<dbReference type="InterPro" id="IPR001610">
    <property type="entry name" value="PAC"/>
</dbReference>
<name>A0A5P9K084_9HYPH</name>
<dbReference type="InterPro" id="IPR011102">
    <property type="entry name" value="Sig_transdc_His_kinase_HWE"/>
</dbReference>
<protein>
    <recommendedName>
        <fullName evidence="3">Blue-light-activated histidine kinase</fullName>
        <ecNumber evidence="2">2.7.13.3</ecNumber>
    </recommendedName>
</protein>
<dbReference type="Pfam" id="PF07536">
    <property type="entry name" value="HWE_HK"/>
    <property type="match status" value="1"/>
</dbReference>
<keyword evidence="7" id="KW-0285">Flavoprotein</keyword>
<keyword evidence="9" id="KW-0808">Transferase</keyword>
<dbReference type="CDD" id="cd00130">
    <property type="entry name" value="PAS"/>
    <property type="match status" value="1"/>
</dbReference>
<dbReference type="SUPFAM" id="SSF55874">
    <property type="entry name" value="ATPase domain of HSP90 chaperone/DNA topoisomerase II/histidine kinase"/>
    <property type="match status" value="1"/>
</dbReference>
<dbReference type="InterPro" id="IPR013655">
    <property type="entry name" value="PAS_fold_3"/>
</dbReference>
<evidence type="ECO:0000256" key="1">
    <source>
        <dbReference type="ARBA" id="ARBA00000085"/>
    </source>
</evidence>
<keyword evidence="4" id="KW-0600">Photoreceptor protein</keyword>
<evidence type="ECO:0000256" key="7">
    <source>
        <dbReference type="ARBA" id="ARBA00022630"/>
    </source>
</evidence>
<dbReference type="PROSITE" id="PS50113">
    <property type="entry name" value="PAC"/>
    <property type="match status" value="1"/>
</dbReference>
<keyword evidence="14" id="KW-0157">Chromophore</keyword>
<evidence type="ECO:0000313" key="19">
    <source>
        <dbReference type="EMBL" id="QFU16935.1"/>
    </source>
</evidence>
<feature type="domain" description="PAC" evidence="18">
    <location>
        <begin position="235"/>
        <end position="287"/>
    </location>
</feature>
<keyword evidence="15" id="KW-0843">Virulence</keyword>
<dbReference type="Proteomes" id="UP000325614">
    <property type="component" value="Chromosome"/>
</dbReference>
<dbReference type="SMART" id="SM00091">
    <property type="entry name" value="PAS"/>
    <property type="match status" value="1"/>
</dbReference>
<reference evidence="19 20" key="1">
    <citation type="submission" date="2019-10" db="EMBL/GenBank/DDBJ databases">
        <title>Isolation, Identification of Microvirga thermotolerans HR1, a novel thermophilic bacterium and Comparative Genomics of the genus Microvirga.</title>
        <authorList>
            <person name="Li J."/>
            <person name="Zhang W."/>
            <person name="Lin M."/>
            <person name="Wang J."/>
        </authorList>
    </citation>
    <scope>NUCLEOTIDE SEQUENCE [LARGE SCALE GENOMIC DNA]</scope>
    <source>
        <strain evidence="19 20">HR1</strain>
    </source>
</reference>
<evidence type="ECO:0000256" key="2">
    <source>
        <dbReference type="ARBA" id="ARBA00012438"/>
    </source>
</evidence>
<keyword evidence="8" id="KW-0288">FMN</keyword>
<keyword evidence="6" id="KW-0716">Sensory transduction</keyword>
<feature type="domain" description="PAS" evidence="17">
    <location>
        <begin position="162"/>
        <end position="232"/>
    </location>
</feature>
<dbReference type="AlphaFoldDB" id="A0A5P9K084"/>
<dbReference type="NCBIfam" id="TIGR00229">
    <property type="entry name" value="sensory_box"/>
    <property type="match status" value="1"/>
</dbReference>
<evidence type="ECO:0000256" key="9">
    <source>
        <dbReference type="ARBA" id="ARBA00022679"/>
    </source>
</evidence>
<dbReference type="GO" id="GO:0009881">
    <property type="term" value="F:photoreceptor activity"/>
    <property type="evidence" value="ECO:0007669"/>
    <property type="project" value="UniProtKB-KW"/>
</dbReference>